<evidence type="ECO:0000313" key="2">
    <source>
        <dbReference type="Proteomes" id="UP001501788"/>
    </source>
</evidence>
<dbReference type="Proteomes" id="UP001501788">
    <property type="component" value="Unassembled WGS sequence"/>
</dbReference>
<comment type="caution">
    <text evidence="1">The sequence shown here is derived from an EMBL/GenBank/DDBJ whole genome shotgun (WGS) entry which is preliminary data.</text>
</comment>
<organism evidence="1 2">
    <name type="scientific">Acidovorax lacteus</name>
    <dbReference type="NCBI Taxonomy" id="1924988"/>
    <lineage>
        <taxon>Bacteria</taxon>
        <taxon>Pseudomonadati</taxon>
        <taxon>Pseudomonadota</taxon>
        <taxon>Betaproteobacteria</taxon>
        <taxon>Burkholderiales</taxon>
        <taxon>Comamonadaceae</taxon>
        <taxon>Acidovorax</taxon>
    </lineage>
</organism>
<evidence type="ECO:0000313" key="1">
    <source>
        <dbReference type="EMBL" id="GAA4417400.1"/>
    </source>
</evidence>
<reference evidence="2" key="1">
    <citation type="journal article" date="2019" name="Int. J. Syst. Evol. Microbiol.">
        <title>The Global Catalogue of Microorganisms (GCM) 10K type strain sequencing project: providing services to taxonomists for standard genome sequencing and annotation.</title>
        <authorList>
            <consortium name="The Broad Institute Genomics Platform"/>
            <consortium name="The Broad Institute Genome Sequencing Center for Infectious Disease"/>
            <person name="Wu L."/>
            <person name="Ma J."/>
        </authorList>
    </citation>
    <scope>NUCLEOTIDE SEQUENCE [LARGE SCALE GENOMIC DNA]</scope>
    <source>
        <strain evidence="2">JCM 31890</strain>
    </source>
</reference>
<proteinExistence type="predicted"/>
<name>A0ABP8KXA3_9BURK</name>
<keyword evidence="2" id="KW-1185">Reference proteome</keyword>
<evidence type="ECO:0008006" key="3">
    <source>
        <dbReference type="Google" id="ProtNLM"/>
    </source>
</evidence>
<sequence length="165" mass="18217">MLGAPLAAAVPWAAWAGADPVARMAESLRWTEQLYKAPQARATGAWPLVAVLEHLAQSVEMSLDGFPEPKPAWFQHTAGAAAFAYFRWRGKMSHPLDEPIPGAPALSQTTDWRHAALRLRASLLRFEHHSGPLRPHFAYGALGKDDYRLAHSFHIANHQDEIVLG</sequence>
<accession>A0ABP8KXA3</accession>
<dbReference type="InterPro" id="IPR011463">
    <property type="entry name" value="DUF1569"/>
</dbReference>
<dbReference type="Pfam" id="PF07606">
    <property type="entry name" value="DUF1569"/>
    <property type="match status" value="1"/>
</dbReference>
<protein>
    <recommendedName>
        <fullName evidence="3">DUF1569 domain-containing protein</fullName>
    </recommendedName>
</protein>
<dbReference type="EMBL" id="BAABEX010000001">
    <property type="protein sequence ID" value="GAA4417400.1"/>
    <property type="molecule type" value="Genomic_DNA"/>
</dbReference>
<gene>
    <name evidence="1" type="ORF">GCM10023090_00940</name>
</gene>